<name>A0ACC0CZV8_9PEZI</name>
<organism evidence="1 2">
    <name type="scientific">Hypoxylon rubiginosum</name>
    <dbReference type="NCBI Taxonomy" id="110542"/>
    <lineage>
        <taxon>Eukaryota</taxon>
        <taxon>Fungi</taxon>
        <taxon>Dikarya</taxon>
        <taxon>Ascomycota</taxon>
        <taxon>Pezizomycotina</taxon>
        <taxon>Sordariomycetes</taxon>
        <taxon>Xylariomycetidae</taxon>
        <taxon>Xylariales</taxon>
        <taxon>Hypoxylaceae</taxon>
        <taxon>Hypoxylon</taxon>
    </lineage>
</organism>
<gene>
    <name evidence="1" type="ORF">F4821DRAFT_260765</name>
</gene>
<protein>
    <submittedName>
        <fullName evidence="1">Uncharacterized protein</fullName>
    </submittedName>
</protein>
<keyword evidence="2" id="KW-1185">Reference proteome</keyword>
<evidence type="ECO:0000313" key="2">
    <source>
        <dbReference type="Proteomes" id="UP001497680"/>
    </source>
</evidence>
<dbReference type="Proteomes" id="UP001497680">
    <property type="component" value="Unassembled WGS sequence"/>
</dbReference>
<accession>A0ACC0CZV8</accession>
<proteinExistence type="predicted"/>
<dbReference type="EMBL" id="MU394323">
    <property type="protein sequence ID" value="KAI6085630.1"/>
    <property type="molecule type" value="Genomic_DNA"/>
</dbReference>
<comment type="caution">
    <text evidence="1">The sequence shown here is derived from an EMBL/GenBank/DDBJ whole genome shotgun (WGS) entry which is preliminary data.</text>
</comment>
<sequence>MSTSTEKRCAHCGKEGSKRCLGCLGAPEHQLGDAGETVYCSKDCQEKGRAKHKYRCKKLQRRIVLFRVGRLLKATVLAYREVLFPINIKAVESRAMEPCPIQLWLADESHCNGRSPICCGELRDEQFLLPGRAH</sequence>
<reference evidence="1 2" key="1">
    <citation type="journal article" date="2022" name="New Phytol.">
        <title>Ecological generalism drives hyperdiversity of secondary metabolite gene clusters in xylarialean endophytes.</title>
        <authorList>
            <person name="Franco M.E.E."/>
            <person name="Wisecaver J.H."/>
            <person name="Arnold A.E."/>
            <person name="Ju Y.M."/>
            <person name="Slot J.C."/>
            <person name="Ahrendt S."/>
            <person name="Moore L.P."/>
            <person name="Eastman K.E."/>
            <person name="Scott K."/>
            <person name="Konkel Z."/>
            <person name="Mondo S.J."/>
            <person name="Kuo A."/>
            <person name="Hayes R.D."/>
            <person name="Haridas S."/>
            <person name="Andreopoulos B."/>
            <person name="Riley R."/>
            <person name="LaButti K."/>
            <person name="Pangilinan J."/>
            <person name="Lipzen A."/>
            <person name="Amirebrahimi M."/>
            <person name="Yan J."/>
            <person name="Adam C."/>
            <person name="Keymanesh K."/>
            <person name="Ng V."/>
            <person name="Louie K."/>
            <person name="Northen T."/>
            <person name="Drula E."/>
            <person name="Henrissat B."/>
            <person name="Hsieh H.M."/>
            <person name="Youens-Clark K."/>
            <person name="Lutzoni F."/>
            <person name="Miadlikowska J."/>
            <person name="Eastwood D.C."/>
            <person name="Hamelin R.C."/>
            <person name="Grigoriev I.V."/>
            <person name="U'Ren J.M."/>
        </authorList>
    </citation>
    <scope>NUCLEOTIDE SEQUENCE [LARGE SCALE GENOMIC DNA]</scope>
    <source>
        <strain evidence="1 2">ER1909</strain>
    </source>
</reference>
<evidence type="ECO:0000313" key="1">
    <source>
        <dbReference type="EMBL" id="KAI6085630.1"/>
    </source>
</evidence>